<dbReference type="PROSITE" id="PS00793">
    <property type="entry name" value="DHPS_2"/>
    <property type="match status" value="1"/>
</dbReference>
<protein>
    <recommendedName>
        <fullName evidence="6 12">Dihydropteroate synthase</fullName>
        <shortName evidence="12">DHPS</shortName>
        <ecNumber evidence="5 12">2.5.1.15</ecNumber>
    </recommendedName>
    <alternativeName>
        <fullName evidence="11 12">Dihydropteroate pyrophosphorylase</fullName>
    </alternativeName>
</protein>
<accession>Q7U805</accession>
<organism evidence="14 15">
    <name type="scientific">Parasynechococcus marenigrum (strain WH8102)</name>
    <dbReference type="NCBI Taxonomy" id="84588"/>
    <lineage>
        <taxon>Bacteria</taxon>
        <taxon>Bacillati</taxon>
        <taxon>Cyanobacteriota</taxon>
        <taxon>Cyanophyceae</taxon>
        <taxon>Synechococcales</taxon>
        <taxon>Prochlorococcaceae</taxon>
        <taxon>Parasynechococcus</taxon>
        <taxon>Parasynechococcus marenigrum</taxon>
    </lineage>
</organism>
<dbReference type="eggNOG" id="COG0294">
    <property type="taxonomic scope" value="Bacteria"/>
</dbReference>
<name>Q7U805_PARMW</name>
<evidence type="ECO:0000256" key="5">
    <source>
        <dbReference type="ARBA" id="ARBA00012458"/>
    </source>
</evidence>
<evidence type="ECO:0000256" key="10">
    <source>
        <dbReference type="ARBA" id="ARBA00022909"/>
    </source>
</evidence>
<comment type="cofactor">
    <cofactor evidence="2 12">
        <name>Mg(2+)</name>
        <dbReference type="ChEBI" id="CHEBI:18420"/>
    </cofactor>
</comment>
<evidence type="ECO:0000256" key="11">
    <source>
        <dbReference type="ARBA" id="ARBA00030193"/>
    </source>
</evidence>
<dbReference type="InterPro" id="IPR006390">
    <property type="entry name" value="DHP_synth_dom"/>
</dbReference>
<keyword evidence="8 12" id="KW-0479">Metal-binding</keyword>
<reference evidence="14 15" key="1">
    <citation type="journal article" date="2003" name="Nature">
        <title>The genome of a motile marine Synechococcus.</title>
        <authorList>
            <person name="Palenik B."/>
            <person name="Brahamsha B."/>
            <person name="Larimer F."/>
            <person name="Land M."/>
            <person name="Hauser L."/>
            <person name="Chain P."/>
            <person name="Lamerdin J."/>
            <person name="Regala W."/>
            <person name="Allen E.A."/>
            <person name="McCarren J."/>
            <person name="Paulsen I."/>
            <person name="Dufresne A."/>
            <person name="Partensky F."/>
            <person name="Webb E."/>
            <person name="Waterbury J."/>
        </authorList>
    </citation>
    <scope>NUCLEOTIDE SEQUENCE [LARGE SCALE GENOMIC DNA]</scope>
    <source>
        <strain evidence="14 15">WH8102</strain>
    </source>
</reference>
<comment type="similarity">
    <text evidence="4 12">Belongs to the DHPS family.</text>
</comment>
<dbReference type="GO" id="GO:0004156">
    <property type="term" value="F:dihydropteroate synthase activity"/>
    <property type="evidence" value="ECO:0007669"/>
    <property type="project" value="UniProtKB-EC"/>
</dbReference>
<evidence type="ECO:0000256" key="6">
    <source>
        <dbReference type="ARBA" id="ARBA00016919"/>
    </source>
</evidence>
<dbReference type="PROSITE" id="PS50972">
    <property type="entry name" value="PTERIN_BINDING"/>
    <property type="match status" value="1"/>
</dbReference>
<feature type="domain" description="Pterin-binding" evidence="13">
    <location>
        <begin position="41"/>
        <end position="296"/>
    </location>
</feature>
<comment type="function">
    <text evidence="12">Catalyzes the condensation of para-aminobenzoate (pABA) with 6-hydroxymethyl-7,8-dihydropterin diphosphate (DHPt-PP) to form 7,8-dihydropteroate (H2Pte), the immediate precursor of folate derivatives.</text>
</comment>
<keyword evidence="7 12" id="KW-0808">Transferase</keyword>
<dbReference type="NCBIfam" id="TIGR01496">
    <property type="entry name" value="DHPS"/>
    <property type="match status" value="1"/>
</dbReference>
<keyword evidence="9 12" id="KW-0460">Magnesium</keyword>
<comment type="catalytic activity">
    <reaction evidence="1">
        <text>(7,8-dihydropterin-6-yl)methyl diphosphate + 4-aminobenzoate = 7,8-dihydropteroate + diphosphate</text>
        <dbReference type="Rhea" id="RHEA:19949"/>
        <dbReference type="ChEBI" id="CHEBI:17836"/>
        <dbReference type="ChEBI" id="CHEBI:17839"/>
        <dbReference type="ChEBI" id="CHEBI:33019"/>
        <dbReference type="ChEBI" id="CHEBI:72950"/>
        <dbReference type="EC" id="2.5.1.15"/>
    </reaction>
</comment>
<evidence type="ECO:0000256" key="1">
    <source>
        <dbReference type="ARBA" id="ARBA00000012"/>
    </source>
</evidence>
<evidence type="ECO:0000256" key="3">
    <source>
        <dbReference type="ARBA" id="ARBA00004763"/>
    </source>
</evidence>
<dbReference type="Pfam" id="PF00809">
    <property type="entry name" value="Pterin_bind"/>
    <property type="match status" value="1"/>
</dbReference>
<dbReference type="KEGG" id="syw:SYNW0822"/>
<evidence type="ECO:0000256" key="4">
    <source>
        <dbReference type="ARBA" id="ARBA00009503"/>
    </source>
</evidence>
<dbReference type="GO" id="GO:0046656">
    <property type="term" value="P:folic acid biosynthetic process"/>
    <property type="evidence" value="ECO:0007669"/>
    <property type="project" value="UniProtKB-KW"/>
</dbReference>
<evidence type="ECO:0000256" key="9">
    <source>
        <dbReference type="ARBA" id="ARBA00022842"/>
    </source>
</evidence>
<evidence type="ECO:0000259" key="13">
    <source>
        <dbReference type="PROSITE" id="PS50972"/>
    </source>
</evidence>
<sequence length="302" mass="32684">MISTASWSVVHRSNPTVSPGLPTTRPFDVSHHWPEGWLQRTAVMGVINITPDSFSDGGRFIKVEAAVQEAKRQLQQGADVLDLGAQSTRPGAIEVGAEEECRRLLPVLAAVRKQWPEVVISVDTFLAPVATAALEAGASWINDVSGGRRDPELLRVVADAGCPVVLMHSRGNSQTMDDLTDYSDLIQEVKSGLLERTDSAVTAGVREDQIIWDPGLGFAKTHEQNLKLLKDLEQLTCGPRPLLIGPSRKRFIGAVLDEPRPKARLWGTAAVACRCAQAGVALVRVHDVGPIAQTLRMASALW</sequence>
<dbReference type="PROSITE" id="PS00792">
    <property type="entry name" value="DHPS_1"/>
    <property type="match status" value="1"/>
</dbReference>
<dbReference type="Gene3D" id="3.20.20.20">
    <property type="entry name" value="Dihydropteroate synthase-like"/>
    <property type="match status" value="1"/>
</dbReference>
<evidence type="ECO:0000313" key="15">
    <source>
        <dbReference type="Proteomes" id="UP000001422"/>
    </source>
</evidence>
<dbReference type="CDD" id="cd00739">
    <property type="entry name" value="DHPS"/>
    <property type="match status" value="1"/>
</dbReference>
<dbReference type="InterPro" id="IPR000489">
    <property type="entry name" value="Pterin-binding_dom"/>
</dbReference>
<dbReference type="AlphaFoldDB" id="Q7U805"/>
<dbReference type="InterPro" id="IPR011005">
    <property type="entry name" value="Dihydropteroate_synth-like_sf"/>
</dbReference>
<dbReference type="InterPro" id="IPR045031">
    <property type="entry name" value="DHP_synth-like"/>
</dbReference>
<dbReference type="EMBL" id="BX569691">
    <property type="protein sequence ID" value="CAE07337.1"/>
    <property type="molecule type" value="Genomic_DNA"/>
</dbReference>
<evidence type="ECO:0000256" key="12">
    <source>
        <dbReference type="RuleBase" id="RU361205"/>
    </source>
</evidence>
<dbReference type="HOGENOM" id="CLU_008023_0_2_3"/>
<dbReference type="SUPFAM" id="SSF51717">
    <property type="entry name" value="Dihydropteroate synthetase-like"/>
    <property type="match status" value="1"/>
</dbReference>
<dbReference type="PANTHER" id="PTHR20941">
    <property type="entry name" value="FOLATE SYNTHESIS PROTEINS"/>
    <property type="match status" value="1"/>
</dbReference>
<dbReference type="Proteomes" id="UP000001422">
    <property type="component" value="Chromosome"/>
</dbReference>
<comment type="pathway">
    <text evidence="3 12">Cofactor biosynthesis; tetrahydrofolate biosynthesis; 7,8-dihydrofolate from 2-amino-4-hydroxy-6-hydroxymethyl-7,8-dihydropteridine diphosphate and 4-aminobenzoate: step 1/2.</text>
</comment>
<proteinExistence type="inferred from homology"/>
<dbReference type="PANTHER" id="PTHR20941:SF1">
    <property type="entry name" value="FOLIC ACID SYNTHESIS PROTEIN FOL1"/>
    <property type="match status" value="1"/>
</dbReference>
<dbReference type="EC" id="2.5.1.15" evidence="5 12"/>
<evidence type="ECO:0000256" key="8">
    <source>
        <dbReference type="ARBA" id="ARBA00022723"/>
    </source>
</evidence>
<evidence type="ECO:0000313" key="14">
    <source>
        <dbReference type="EMBL" id="CAE07337.1"/>
    </source>
</evidence>
<dbReference type="GO" id="GO:0046654">
    <property type="term" value="P:tetrahydrofolate biosynthetic process"/>
    <property type="evidence" value="ECO:0007669"/>
    <property type="project" value="UniProtKB-UniPathway"/>
</dbReference>
<dbReference type="GO" id="GO:0046872">
    <property type="term" value="F:metal ion binding"/>
    <property type="evidence" value="ECO:0007669"/>
    <property type="project" value="UniProtKB-KW"/>
</dbReference>
<gene>
    <name evidence="14" type="primary">folP</name>
    <name evidence="14" type="ordered locus">SYNW0822</name>
</gene>
<dbReference type="UniPathway" id="UPA00077">
    <property type="reaction ID" value="UER00156"/>
</dbReference>
<evidence type="ECO:0000256" key="2">
    <source>
        <dbReference type="ARBA" id="ARBA00001946"/>
    </source>
</evidence>
<dbReference type="FunFam" id="3.20.20.20:FF:000006">
    <property type="entry name" value="Dihydropteroate synthase"/>
    <property type="match status" value="1"/>
</dbReference>
<dbReference type="STRING" id="84588.SYNW0822"/>
<keyword evidence="10 12" id="KW-0289">Folate biosynthesis</keyword>
<keyword evidence="15" id="KW-1185">Reference proteome</keyword>
<evidence type="ECO:0000256" key="7">
    <source>
        <dbReference type="ARBA" id="ARBA00022679"/>
    </source>
</evidence>